<evidence type="ECO:0000256" key="5">
    <source>
        <dbReference type="ARBA" id="ARBA00023002"/>
    </source>
</evidence>
<dbReference type="Pfam" id="PF13640">
    <property type="entry name" value="2OG-FeII_Oxy_3"/>
    <property type="match status" value="1"/>
</dbReference>
<dbReference type="GO" id="GO:0005506">
    <property type="term" value="F:iron ion binding"/>
    <property type="evidence" value="ECO:0007669"/>
    <property type="project" value="InterPro"/>
</dbReference>
<feature type="domain" description="JmjC" evidence="8">
    <location>
        <begin position="364"/>
        <end position="525"/>
    </location>
</feature>
<dbReference type="EMBL" id="CP038439">
    <property type="protein sequence ID" value="QBX35129.1"/>
    <property type="molecule type" value="Genomic_DNA"/>
</dbReference>
<keyword evidence="6" id="KW-0408">Iron</keyword>
<dbReference type="Gene3D" id="2.60.120.650">
    <property type="entry name" value="Cupin"/>
    <property type="match status" value="1"/>
</dbReference>
<dbReference type="PROSITE" id="PS51184">
    <property type="entry name" value="JMJC"/>
    <property type="match status" value="1"/>
</dbReference>
<evidence type="ECO:0000256" key="4">
    <source>
        <dbReference type="ARBA" id="ARBA00022964"/>
    </source>
</evidence>
<accession>A0A4P7HLM0</accession>
<dbReference type="GO" id="GO:0051213">
    <property type="term" value="F:dioxygenase activity"/>
    <property type="evidence" value="ECO:0007669"/>
    <property type="project" value="UniProtKB-KW"/>
</dbReference>
<dbReference type="KEGG" id="plia:E4191_10745"/>
<keyword evidence="4" id="KW-0223">Dioxygenase</keyword>
<dbReference type="Proteomes" id="UP000296374">
    <property type="component" value="Chromosome"/>
</dbReference>
<feature type="region of interest" description="Disordered" evidence="7">
    <location>
        <begin position="223"/>
        <end position="243"/>
    </location>
</feature>
<dbReference type="InterPro" id="IPR003347">
    <property type="entry name" value="JmjC_dom"/>
</dbReference>
<proteinExistence type="predicted"/>
<evidence type="ECO:0000256" key="1">
    <source>
        <dbReference type="ARBA" id="ARBA00001961"/>
    </source>
</evidence>
<evidence type="ECO:0000313" key="11">
    <source>
        <dbReference type="Proteomes" id="UP000296374"/>
    </source>
</evidence>
<gene>
    <name evidence="10" type="ORF">E4191_10745</name>
</gene>
<dbReference type="InterPro" id="IPR041667">
    <property type="entry name" value="Cupin_8"/>
</dbReference>
<dbReference type="GO" id="GO:0016705">
    <property type="term" value="F:oxidoreductase activity, acting on paired donors, with incorporation or reduction of molecular oxygen"/>
    <property type="evidence" value="ECO:0007669"/>
    <property type="project" value="InterPro"/>
</dbReference>
<dbReference type="InterPro" id="IPR044862">
    <property type="entry name" value="Pro_4_hyd_alph_FE2OG_OXY"/>
</dbReference>
<dbReference type="GO" id="GO:0031418">
    <property type="term" value="F:L-ascorbic acid binding"/>
    <property type="evidence" value="ECO:0007669"/>
    <property type="project" value="UniProtKB-KW"/>
</dbReference>
<evidence type="ECO:0000256" key="7">
    <source>
        <dbReference type="SAM" id="MobiDB-lite"/>
    </source>
</evidence>
<evidence type="ECO:0000259" key="9">
    <source>
        <dbReference type="PROSITE" id="PS51471"/>
    </source>
</evidence>
<sequence>MSEDGHGAPMYKLYHDVLGAEASSEVLAFALSRVSAFEASRTVGRDPRFADWRRSVVLFADKLRPVAPLIEGAVRSRLPEALAALGVAPFGDQRLELQLTAHGDGQYYHWHTDNGSPATHTRTVTFVYYFHAAPRRFSGGELVIHAPTDQRIIIEPRNDSLVFFASGTRHEVLPVRCPGGGFGDSRFTLNGWIHRRPERRPATYFDAKVLGKLAPVGASRLRSQALGPPQDASSGPLRSAPGAASAAETAMALGLLDLYGALWRRSDPVRRIDTVDALSGSDFFQNYYLRHRPVLIRGGLGSARSVRAWTPDALAERFGSERIEITARRDSDPEYEINFRATTTTITLRELVDRLRAEPKSNDFYLVARNDFFRNPAFLPLRREIGAPADIVDAESRLPGSVKLWIGPAGTVTPLHFDLHSILFAQMHGRKRFWLIPPFDAPKLYLHRRFYSAVNPEAPDLARFPRFAEAWVAEVDVFPEDLLFLPAGWFHGVRSLDVSISATFSNFRVPGGNHRLPLDRAGGSV</sequence>
<feature type="compositionally biased region" description="Low complexity" evidence="7">
    <location>
        <begin position="232"/>
        <end position="243"/>
    </location>
</feature>
<evidence type="ECO:0000256" key="6">
    <source>
        <dbReference type="ARBA" id="ARBA00023004"/>
    </source>
</evidence>
<keyword evidence="3" id="KW-0847">Vitamin C</keyword>
<dbReference type="PANTHER" id="PTHR12461:SF105">
    <property type="entry name" value="HYPOXIA-INDUCIBLE FACTOR 1-ALPHA INHIBITOR"/>
    <property type="match status" value="1"/>
</dbReference>
<dbReference type="InterPro" id="IPR006620">
    <property type="entry name" value="Pro_4_hyd_alph"/>
</dbReference>
<evidence type="ECO:0000313" key="10">
    <source>
        <dbReference type="EMBL" id="QBX35129.1"/>
    </source>
</evidence>
<organism evidence="10 11">
    <name type="scientific">Paracoccus liaowanqingii</name>
    <dbReference type="NCBI Taxonomy" id="2560053"/>
    <lineage>
        <taxon>Bacteria</taxon>
        <taxon>Pseudomonadati</taxon>
        <taxon>Pseudomonadota</taxon>
        <taxon>Alphaproteobacteria</taxon>
        <taxon>Rhodobacterales</taxon>
        <taxon>Paracoccaceae</taxon>
        <taxon>Paracoccus</taxon>
    </lineage>
</organism>
<dbReference type="SMART" id="SM00702">
    <property type="entry name" value="P4Hc"/>
    <property type="match status" value="1"/>
</dbReference>
<feature type="domain" description="Fe2OG dioxygenase" evidence="9">
    <location>
        <begin position="80"/>
        <end position="195"/>
    </location>
</feature>
<dbReference type="SUPFAM" id="SSF51197">
    <property type="entry name" value="Clavaminate synthase-like"/>
    <property type="match status" value="1"/>
</dbReference>
<evidence type="ECO:0000256" key="3">
    <source>
        <dbReference type="ARBA" id="ARBA00022896"/>
    </source>
</evidence>
<dbReference type="Gene3D" id="2.60.120.620">
    <property type="entry name" value="q2cbj1_9rhob like domain"/>
    <property type="match status" value="1"/>
</dbReference>
<dbReference type="PROSITE" id="PS51471">
    <property type="entry name" value="FE2OG_OXY"/>
    <property type="match status" value="1"/>
</dbReference>
<dbReference type="InterPro" id="IPR005123">
    <property type="entry name" value="Oxoglu/Fe-dep_dioxygenase_dom"/>
</dbReference>
<protein>
    <recommendedName>
        <fullName evidence="12">JmjC domain-containing protein</fullName>
    </recommendedName>
</protein>
<evidence type="ECO:0000256" key="2">
    <source>
        <dbReference type="ARBA" id="ARBA00022723"/>
    </source>
</evidence>
<comment type="cofactor">
    <cofactor evidence="1">
        <name>L-ascorbate</name>
        <dbReference type="ChEBI" id="CHEBI:38290"/>
    </cofactor>
</comment>
<dbReference type="AlphaFoldDB" id="A0A4P7HLM0"/>
<evidence type="ECO:0000259" key="8">
    <source>
        <dbReference type="PROSITE" id="PS51184"/>
    </source>
</evidence>
<evidence type="ECO:0008006" key="12">
    <source>
        <dbReference type="Google" id="ProtNLM"/>
    </source>
</evidence>
<dbReference type="SMART" id="SM00558">
    <property type="entry name" value="JmjC"/>
    <property type="match status" value="1"/>
</dbReference>
<keyword evidence="2" id="KW-0479">Metal-binding</keyword>
<dbReference type="Pfam" id="PF13621">
    <property type="entry name" value="Cupin_8"/>
    <property type="match status" value="1"/>
</dbReference>
<keyword evidence="5" id="KW-0560">Oxidoreductase</keyword>
<dbReference type="RefSeq" id="WP_135313412.1">
    <property type="nucleotide sequence ID" value="NZ_CP038439.1"/>
</dbReference>
<reference evidence="11" key="1">
    <citation type="submission" date="2019-03" db="EMBL/GenBank/DDBJ databases">
        <authorList>
            <person name="Li J."/>
        </authorList>
    </citation>
    <scope>NUCLEOTIDE SEQUENCE [LARGE SCALE GENOMIC DNA]</scope>
    <source>
        <strain evidence="11">2251</strain>
    </source>
</reference>
<dbReference type="PANTHER" id="PTHR12461">
    <property type="entry name" value="HYPOXIA-INDUCIBLE FACTOR 1 ALPHA INHIBITOR-RELATED"/>
    <property type="match status" value="1"/>
</dbReference>
<name>A0A4P7HLM0_9RHOB</name>